<protein>
    <submittedName>
        <fullName evidence="2">Uncharacterized protein</fullName>
    </submittedName>
</protein>
<keyword evidence="3" id="KW-1185">Reference proteome</keyword>
<name>A0AA40G7E2_9HYME</name>
<feature type="compositionally biased region" description="Basic and acidic residues" evidence="1">
    <location>
        <begin position="40"/>
        <end position="50"/>
    </location>
</feature>
<sequence length="125" mass="13783">MMFCLSVGITVGAVSKRKPRELPALATAYICRRIVADPEGNRRATDDRGAKATGQPNRQTHGRNPEPTRTTDEDGKISGSTFPKRRSKLNLTLFAHGTPDTRTASIPNIVEISFDWLCSIDVVRM</sequence>
<accession>A0AA40G7E2</accession>
<dbReference type="Proteomes" id="UP001177670">
    <property type="component" value="Unassembled WGS sequence"/>
</dbReference>
<evidence type="ECO:0000313" key="3">
    <source>
        <dbReference type="Proteomes" id="UP001177670"/>
    </source>
</evidence>
<dbReference type="EMBL" id="JAHYIQ010000005">
    <property type="protein sequence ID" value="KAK1131794.1"/>
    <property type="molecule type" value="Genomic_DNA"/>
</dbReference>
<feature type="compositionally biased region" description="Basic and acidic residues" evidence="1">
    <location>
        <begin position="63"/>
        <end position="76"/>
    </location>
</feature>
<gene>
    <name evidence="2" type="ORF">K0M31_015953</name>
</gene>
<comment type="caution">
    <text evidence="2">The sequence shown here is derived from an EMBL/GenBank/DDBJ whole genome shotgun (WGS) entry which is preliminary data.</text>
</comment>
<proteinExistence type="predicted"/>
<evidence type="ECO:0000313" key="2">
    <source>
        <dbReference type="EMBL" id="KAK1131794.1"/>
    </source>
</evidence>
<dbReference type="AlphaFoldDB" id="A0AA40G7E2"/>
<organism evidence="2 3">
    <name type="scientific">Melipona bicolor</name>
    <dbReference type="NCBI Taxonomy" id="60889"/>
    <lineage>
        <taxon>Eukaryota</taxon>
        <taxon>Metazoa</taxon>
        <taxon>Ecdysozoa</taxon>
        <taxon>Arthropoda</taxon>
        <taxon>Hexapoda</taxon>
        <taxon>Insecta</taxon>
        <taxon>Pterygota</taxon>
        <taxon>Neoptera</taxon>
        <taxon>Endopterygota</taxon>
        <taxon>Hymenoptera</taxon>
        <taxon>Apocrita</taxon>
        <taxon>Aculeata</taxon>
        <taxon>Apoidea</taxon>
        <taxon>Anthophila</taxon>
        <taxon>Apidae</taxon>
        <taxon>Melipona</taxon>
    </lineage>
</organism>
<evidence type="ECO:0000256" key="1">
    <source>
        <dbReference type="SAM" id="MobiDB-lite"/>
    </source>
</evidence>
<reference evidence="2" key="1">
    <citation type="submission" date="2021-10" db="EMBL/GenBank/DDBJ databases">
        <title>Melipona bicolor Genome sequencing and assembly.</title>
        <authorList>
            <person name="Araujo N.S."/>
            <person name="Arias M.C."/>
        </authorList>
    </citation>
    <scope>NUCLEOTIDE SEQUENCE</scope>
    <source>
        <strain evidence="2">USP_2M_L1-L4_2017</strain>
        <tissue evidence="2">Whole body</tissue>
    </source>
</reference>
<feature type="region of interest" description="Disordered" evidence="1">
    <location>
        <begin position="40"/>
        <end position="84"/>
    </location>
</feature>